<keyword evidence="2" id="KW-1185">Reference proteome</keyword>
<dbReference type="RefSeq" id="WP_306465024.1">
    <property type="nucleotide sequence ID" value="NZ_BNER01000003.1"/>
</dbReference>
<dbReference type="STRING" id="1462526.BN990_01536"/>
<gene>
    <name evidence="1" type="ORF">BN990_01536</name>
</gene>
<dbReference type="eggNOG" id="ENOG50304ZT">
    <property type="taxonomic scope" value="Bacteria"/>
</dbReference>
<protein>
    <recommendedName>
        <fullName evidence="3">Hydrolase</fullName>
    </recommendedName>
</protein>
<evidence type="ECO:0008006" key="3">
    <source>
        <dbReference type="Google" id="ProtNLM"/>
    </source>
</evidence>
<dbReference type="EMBL" id="CCDP010000001">
    <property type="protein sequence ID" value="CDQ39249.1"/>
    <property type="molecule type" value="Genomic_DNA"/>
</dbReference>
<sequence>MMEKKKYYVNMGTGEISKLKYDNNEDFVIHATDDEIVLLREKFNEADASGIRTFFRAHIPVVPYHNDPSNDEFDNELMEAYRMVYQLGDEQAKSHIESMGILGDRPL</sequence>
<accession>A0A024Q9S4</accession>
<reference evidence="1 2" key="1">
    <citation type="submission" date="2014-03" db="EMBL/GenBank/DDBJ databases">
        <authorList>
            <person name="Urmite Genomes U."/>
        </authorList>
    </citation>
    <scope>NUCLEOTIDE SEQUENCE [LARGE SCALE GENOMIC DNA]</scope>
    <source>
        <strain evidence="1 2">Vm-5</strain>
    </source>
</reference>
<evidence type="ECO:0000313" key="1">
    <source>
        <dbReference type="EMBL" id="CDQ39249.1"/>
    </source>
</evidence>
<organism evidence="1 2">
    <name type="scientific">Virgibacillus massiliensis</name>
    <dbReference type="NCBI Taxonomy" id="1462526"/>
    <lineage>
        <taxon>Bacteria</taxon>
        <taxon>Bacillati</taxon>
        <taxon>Bacillota</taxon>
        <taxon>Bacilli</taxon>
        <taxon>Bacillales</taxon>
        <taxon>Bacillaceae</taxon>
        <taxon>Virgibacillus</taxon>
    </lineage>
</organism>
<evidence type="ECO:0000313" key="2">
    <source>
        <dbReference type="Proteomes" id="UP000028875"/>
    </source>
</evidence>
<reference evidence="2" key="2">
    <citation type="submission" date="2014-05" db="EMBL/GenBank/DDBJ databases">
        <title>Draft genome sequence of Virgibacillus massiliensis Vm-5.</title>
        <authorList>
            <person name="Khelaifia S."/>
            <person name="Croce O."/>
            <person name="Lagier J.C."/>
            <person name="Raoult D."/>
        </authorList>
    </citation>
    <scope>NUCLEOTIDE SEQUENCE [LARGE SCALE GENOMIC DNA]</scope>
    <source>
        <strain evidence="2">Vm-5</strain>
    </source>
</reference>
<comment type="caution">
    <text evidence="1">The sequence shown here is derived from an EMBL/GenBank/DDBJ whole genome shotgun (WGS) entry which is preliminary data.</text>
</comment>
<proteinExistence type="predicted"/>
<dbReference type="AlphaFoldDB" id="A0A024Q9S4"/>
<name>A0A024Q9S4_9BACI</name>
<dbReference type="Proteomes" id="UP000028875">
    <property type="component" value="Unassembled WGS sequence"/>
</dbReference>